<evidence type="ECO:0000313" key="2">
    <source>
        <dbReference type="Proteomes" id="UP000257109"/>
    </source>
</evidence>
<protein>
    <submittedName>
        <fullName evidence="1">Uncharacterized protein</fullName>
    </submittedName>
</protein>
<proteinExistence type="predicted"/>
<gene>
    <name evidence="1" type="ORF">CR513_40995</name>
</gene>
<keyword evidence="2" id="KW-1185">Reference proteome</keyword>
<organism evidence="1 2">
    <name type="scientific">Mucuna pruriens</name>
    <name type="common">Velvet bean</name>
    <name type="synonym">Dolichos pruriens</name>
    <dbReference type="NCBI Taxonomy" id="157652"/>
    <lineage>
        <taxon>Eukaryota</taxon>
        <taxon>Viridiplantae</taxon>
        <taxon>Streptophyta</taxon>
        <taxon>Embryophyta</taxon>
        <taxon>Tracheophyta</taxon>
        <taxon>Spermatophyta</taxon>
        <taxon>Magnoliopsida</taxon>
        <taxon>eudicotyledons</taxon>
        <taxon>Gunneridae</taxon>
        <taxon>Pentapetalae</taxon>
        <taxon>rosids</taxon>
        <taxon>fabids</taxon>
        <taxon>Fabales</taxon>
        <taxon>Fabaceae</taxon>
        <taxon>Papilionoideae</taxon>
        <taxon>50 kb inversion clade</taxon>
        <taxon>NPAAA clade</taxon>
        <taxon>indigoferoid/millettioid clade</taxon>
        <taxon>Phaseoleae</taxon>
        <taxon>Mucuna</taxon>
    </lineage>
</organism>
<accession>A0A371FK48</accession>
<evidence type="ECO:0000313" key="1">
    <source>
        <dbReference type="EMBL" id="RDX78689.1"/>
    </source>
</evidence>
<reference evidence="1" key="1">
    <citation type="submission" date="2018-05" db="EMBL/GenBank/DDBJ databases">
        <title>Draft genome of Mucuna pruriens seed.</title>
        <authorList>
            <person name="Nnadi N.E."/>
            <person name="Vos R."/>
            <person name="Hasami M.H."/>
            <person name="Devisetty U.K."/>
            <person name="Aguiy J.C."/>
        </authorList>
    </citation>
    <scope>NUCLEOTIDE SEQUENCE [LARGE SCALE GENOMIC DNA]</scope>
    <source>
        <strain evidence="1">JCA_2017</strain>
    </source>
</reference>
<dbReference type="Proteomes" id="UP000257109">
    <property type="component" value="Unassembled WGS sequence"/>
</dbReference>
<sequence>EIMARRNYYAIIETLMALAGAIKNNQNQNQDGPIVFQALKEASTLSFKGGYDSDSARNYNKEV</sequence>
<comment type="caution">
    <text evidence="1">The sequence shown here is derived from an EMBL/GenBank/DDBJ whole genome shotgun (WGS) entry which is preliminary data.</text>
</comment>
<feature type="non-terminal residue" evidence="1">
    <location>
        <position position="1"/>
    </location>
</feature>
<dbReference type="EMBL" id="QJKJ01008781">
    <property type="protein sequence ID" value="RDX78689.1"/>
    <property type="molecule type" value="Genomic_DNA"/>
</dbReference>
<name>A0A371FK48_MUCPR</name>
<dbReference type="AlphaFoldDB" id="A0A371FK48"/>